<dbReference type="InterPro" id="IPR016024">
    <property type="entry name" value="ARM-type_fold"/>
</dbReference>
<dbReference type="PROSITE" id="PS51257">
    <property type="entry name" value="PROKAR_LIPOPROTEIN"/>
    <property type="match status" value="1"/>
</dbReference>
<protein>
    <recommendedName>
        <fullName evidence="3">HEAT repeat-containing protein 1</fullName>
    </recommendedName>
</protein>
<comment type="caution">
    <text evidence="1">The sequence shown here is derived from an EMBL/GenBank/DDBJ whole genome shotgun (WGS) entry which is preliminary data.</text>
</comment>
<gene>
    <name evidence="1" type="ORF">NDN08_000247</name>
</gene>
<organism evidence="1 2">
    <name type="scientific">Rhodosorus marinus</name>
    <dbReference type="NCBI Taxonomy" id="101924"/>
    <lineage>
        <taxon>Eukaryota</taxon>
        <taxon>Rhodophyta</taxon>
        <taxon>Stylonematophyceae</taxon>
        <taxon>Stylonematales</taxon>
        <taxon>Stylonemataceae</taxon>
        <taxon>Rhodosorus</taxon>
    </lineage>
</organism>
<dbReference type="SUPFAM" id="SSF48371">
    <property type="entry name" value="ARM repeat"/>
    <property type="match status" value="1"/>
</dbReference>
<reference evidence="1 2" key="1">
    <citation type="journal article" date="2023" name="Nat. Commun.">
        <title>Origin of minicircular mitochondrial genomes in red algae.</title>
        <authorList>
            <person name="Lee Y."/>
            <person name="Cho C.H."/>
            <person name="Lee Y.M."/>
            <person name="Park S.I."/>
            <person name="Yang J.H."/>
            <person name="West J.A."/>
            <person name="Bhattacharya D."/>
            <person name="Yoon H.S."/>
        </authorList>
    </citation>
    <scope>NUCLEOTIDE SEQUENCE [LARGE SCALE GENOMIC DNA]</scope>
    <source>
        <strain evidence="1 2">CCMP1338</strain>
        <tissue evidence="1">Whole cell</tissue>
    </source>
</reference>
<name>A0AAV8UEP4_9RHOD</name>
<evidence type="ECO:0000313" key="2">
    <source>
        <dbReference type="Proteomes" id="UP001157974"/>
    </source>
</evidence>
<dbReference type="Proteomes" id="UP001157974">
    <property type="component" value="Unassembled WGS sequence"/>
</dbReference>
<sequence>MEGGRLGFVNGAGAGAGCFSVSRRAGVSRFADLPVARSHVRGRRVVVQASVLEKLRTIQLSEIVPESREKLMQISVDGNKLNTIGLRAIADASVSSVIYELWTSLYCCSCFMTQVQLTFSSHFCQLFAGAVLGIWTIVSTLTTLMSREKHDEAKLQERIGMESKDVANEWMEYVNSVDGLLDVSPVVYENSKCELVDFEDVEYALTWLFWLNESEGSGTRLLLDKLTNHPSAELRLGLVRSLRELRLPSNGAISLLQRLRLDSDAEVAYEAQHVLSAAFGVELYEEQAAVPAKVERSEGSVDEARAMLSRILAKSSDLESAIGAVSSGGLHAFRSGLDNVERSSHPLRFMGEHELHTLCVCSAMMLCLNLGHVFHIYESPLRYLAVGWICAVGGLAAYPQSEEAFDKLKEWCESPIRKAGII</sequence>
<dbReference type="AlphaFoldDB" id="A0AAV8UEP4"/>
<evidence type="ECO:0000313" key="1">
    <source>
        <dbReference type="EMBL" id="KAJ8900950.1"/>
    </source>
</evidence>
<dbReference type="EMBL" id="JAMWBK010000013">
    <property type="protein sequence ID" value="KAJ8900950.1"/>
    <property type="molecule type" value="Genomic_DNA"/>
</dbReference>
<accession>A0AAV8UEP4</accession>
<evidence type="ECO:0008006" key="3">
    <source>
        <dbReference type="Google" id="ProtNLM"/>
    </source>
</evidence>
<proteinExistence type="predicted"/>
<keyword evidence="2" id="KW-1185">Reference proteome</keyword>